<dbReference type="STRING" id="670155.SAMN04488001_2049"/>
<dbReference type="HAMAP" id="MF_01411">
    <property type="entry name" value="LPS_assembly_LptD"/>
    <property type="match status" value="1"/>
</dbReference>
<evidence type="ECO:0000256" key="1">
    <source>
        <dbReference type="HAMAP-Rule" id="MF_01411"/>
    </source>
</evidence>
<gene>
    <name evidence="1" type="primary">lptD</name>
    <name evidence="4" type="ORF">SAMN04488001_2049</name>
</gene>
<dbReference type="EMBL" id="FNOI01000003">
    <property type="protein sequence ID" value="SDW94153.1"/>
    <property type="molecule type" value="Genomic_DNA"/>
</dbReference>
<dbReference type="AlphaFoldDB" id="A0A1H2XMN4"/>
<feature type="domain" description="LPS-assembly protein LptD central" evidence="3">
    <location>
        <begin position="171"/>
        <end position="252"/>
    </location>
</feature>
<comment type="subunit">
    <text evidence="1">Component of the lipopolysaccharide transport and assembly complex.</text>
</comment>
<comment type="function">
    <text evidence="1">Involved in the assembly of lipopolysaccharide (LPS) at the surface of the outer membrane.</text>
</comment>
<dbReference type="InterPro" id="IPR045659">
    <property type="entry name" value="LptD_2"/>
</dbReference>
<reference evidence="5" key="1">
    <citation type="submission" date="2016-10" db="EMBL/GenBank/DDBJ databases">
        <authorList>
            <person name="Varghese N."/>
            <person name="Submissions S."/>
        </authorList>
    </citation>
    <scope>NUCLEOTIDE SEQUENCE [LARGE SCALE GENOMIC DNA]</scope>
    <source>
        <strain evidence="5">DSM 26922</strain>
    </source>
</reference>
<dbReference type="RefSeq" id="WP_089946830.1">
    <property type="nucleotide sequence ID" value="NZ_FNOI01000003.1"/>
</dbReference>
<dbReference type="Pfam" id="PF04453">
    <property type="entry name" value="LptD"/>
    <property type="match status" value="1"/>
</dbReference>
<dbReference type="Pfam" id="PF19838">
    <property type="entry name" value="LptD_2"/>
    <property type="match status" value="1"/>
</dbReference>
<name>A0A1H2XMN4_9RHOB</name>
<evidence type="ECO:0000259" key="3">
    <source>
        <dbReference type="Pfam" id="PF19838"/>
    </source>
</evidence>
<organism evidence="4 5">
    <name type="scientific">Litoreibacter albidus</name>
    <dbReference type="NCBI Taxonomy" id="670155"/>
    <lineage>
        <taxon>Bacteria</taxon>
        <taxon>Pseudomonadati</taxon>
        <taxon>Pseudomonadota</taxon>
        <taxon>Alphaproteobacteria</taxon>
        <taxon>Rhodobacterales</taxon>
        <taxon>Roseobacteraceae</taxon>
        <taxon>Litoreibacter</taxon>
    </lineage>
</organism>
<keyword evidence="1" id="KW-0998">Cell outer membrane</keyword>
<dbReference type="GO" id="GO:0043165">
    <property type="term" value="P:Gram-negative-bacterium-type cell outer membrane assembly"/>
    <property type="evidence" value="ECO:0007669"/>
    <property type="project" value="UniProtKB-UniRule"/>
</dbReference>
<feature type="signal peptide" evidence="1">
    <location>
        <begin position="1"/>
        <end position="24"/>
    </location>
</feature>
<protein>
    <recommendedName>
        <fullName evidence="1">LPS-assembly protein LptD</fullName>
    </recommendedName>
</protein>
<dbReference type="PANTHER" id="PTHR30189:SF1">
    <property type="entry name" value="LPS-ASSEMBLY PROTEIN LPTD"/>
    <property type="match status" value="1"/>
</dbReference>
<keyword evidence="5" id="KW-1185">Reference proteome</keyword>
<keyword evidence="1" id="KW-0472">Membrane</keyword>
<sequence length="718" mass="79483" precursor="true">MRAALFGLLLAASAAAPSFGQQQATDTASLVADNVVFANGTQELRASGNVEVLQDGVRLRAQSITYNGTTDTLVVTGPIYIIDDSDTLVAAEFAELSGDLQSGVLKSARVVYARQLQLAAAEVRRTEGRYTQFYKTVASSCYICESNPTPLWEIRSKRVVHDAKERQIYFDEASLRVLGVPVFYTPYLRLPDPTVKRASGFLVPEVRSNGDLGVGVRTPYFFTLGDHADLTLTPWLTSKGAKTLEARYRQKFSRGEIELNGAVTDDNLTNINTRSYLFADGTFAVGRGFTGKFDVEVVSDPGYLLLYGYSDKDILDSAISVDRAQRDEYIGAELIHYKSLRDQDDNRTLPTIVGDATYIRRFTPSMIGGIATLTAQAHGHYRRADNDATNTGLARDVVRLTTSAEWRRDWVWKNGMMFAAEGAVFVDGYKIRQPSVTPTRTFDDTVEVTPYAMLEWRWPMLRQGVLANHLLEPVVQLVMAKNSVSGEVDNEDSLLAEFDEANIFEFSRAPGADAREQGNRINLGVTYTRESHSDWKLGLTVGRILRRDDLGQFSASTGLSGSKSDWLVAAQLKVGDNFDLINRAVFDDQFSFARNEMRMGWTTDTFQLASTFAWLEADPTEDRLTDTSELAFEGAYRVSRHWTLSSELRYDFVNDRTTEAGLGVSYQNECAKMDLSVSRRFTTSTSVSATTDINLSVQLAGFGARGIGGASFARQCNG</sequence>
<evidence type="ECO:0000313" key="5">
    <source>
        <dbReference type="Proteomes" id="UP000199441"/>
    </source>
</evidence>
<feature type="chain" id="PRO_5011801671" description="LPS-assembly protein LptD" evidence="1">
    <location>
        <begin position="25"/>
        <end position="718"/>
    </location>
</feature>
<dbReference type="GO" id="GO:1990351">
    <property type="term" value="C:transporter complex"/>
    <property type="evidence" value="ECO:0007669"/>
    <property type="project" value="TreeGrafter"/>
</dbReference>
<dbReference type="PANTHER" id="PTHR30189">
    <property type="entry name" value="LPS-ASSEMBLY PROTEIN"/>
    <property type="match status" value="1"/>
</dbReference>
<dbReference type="GO" id="GO:0015920">
    <property type="term" value="P:lipopolysaccharide transport"/>
    <property type="evidence" value="ECO:0007669"/>
    <property type="project" value="InterPro"/>
</dbReference>
<dbReference type="Proteomes" id="UP000199441">
    <property type="component" value="Unassembled WGS sequence"/>
</dbReference>
<dbReference type="InterPro" id="IPR020889">
    <property type="entry name" value="LipoPS_assembly_LptD"/>
</dbReference>
<comment type="similarity">
    <text evidence="1">Belongs to the LptD family.</text>
</comment>
<dbReference type="GO" id="GO:0009279">
    <property type="term" value="C:cell outer membrane"/>
    <property type="evidence" value="ECO:0007669"/>
    <property type="project" value="UniProtKB-SubCell"/>
</dbReference>
<feature type="domain" description="LptD C-terminal" evidence="2">
    <location>
        <begin position="273"/>
        <end position="623"/>
    </location>
</feature>
<dbReference type="InterPro" id="IPR007543">
    <property type="entry name" value="LptD_C"/>
</dbReference>
<comment type="caution">
    <text evidence="1">Lacks conserved residue(s) required for the propagation of feature annotation.</text>
</comment>
<dbReference type="OrthoDB" id="9760225at2"/>
<proteinExistence type="inferred from homology"/>
<keyword evidence="1" id="KW-0732">Signal</keyword>
<accession>A0A1H2XMN4</accession>
<evidence type="ECO:0000259" key="2">
    <source>
        <dbReference type="Pfam" id="PF04453"/>
    </source>
</evidence>
<evidence type="ECO:0000313" key="4">
    <source>
        <dbReference type="EMBL" id="SDW94153.1"/>
    </source>
</evidence>
<dbReference type="InterPro" id="IPR050218">
    <property type="entry name" value="LptD"/>
</dbReference>
<comment type="subcellular location">
    <subcellularLocation>
        <location evidence="1">Cell outer membrane</location>
    </subcellularLocation>
</comment>